<dbReference type="KEGG" id="eff:skT53_13320"/>
<dbReference type="InterPro" id="IPR000873">
    <property type="entry name" value="AMP-dep_synth/lig_dom"/>
</dbReference>
<keyword evidence="5" id="KW-1185">Reference proteome</keyword>
<organism evidence="4 5">
    <name type="scientific">Effusibacillus dendaii</name>
    <dbReference type="NCBI Taxonomy" id="2743772"/>
    <lineage>
        <taxon>Bacteria</taxon>
        <taxon>Bacillati</taxon>
        <taxon>Bacillota</taxon>
        <taxon>Bacilli</taxon>
        <taxon>Bacillales</taxon>
        <taxon>Alicyclobacillaceae</taxon>
        <taxon>Effusibacillus</taxon>
    </lineage>
</organism>
<dbReference type="EMBL" id="AP023366">
    <property type="protein sequence ID" value="BCJ86347.1"/>
    <property type="molecule type" value="Genomic_DNA"/>
</dbReference>
<dbReference type="PANTHER" id="PTHR43272:SF33">
    <property type="entry name" value="AMP-BINDING DOMAIN-CONTAINING PROTEIN-RELATED"/>
    <property type="match status" value="1"/>
</dbReference>
<dbReference type="GO" id="GO:0016020">
    <property type="term" value="C:membrane"/>
    <property type="evidence" value="ECO:0007669"/>
    <property type="project" value="TreeGrafter"/>
</dbReference>
<evidence type="ECO:0000313" key="4">
    <source>
        <dbReference type="EMBL" id="BCJ86347.1"/>
    </source>
</evidence>
<evidence type="ECO:0000313" key="5">
    <source>
        <dbReference type="Proteomes" id="UP000593802"/>
    </source>
</evidence>
<gene>
    <name evidence="4" type="ORF">skT53_13320</name>
</gene>
<keyword evidence="1" id="KW-0547">Nucleotide-binding</keyword>
<dbReference type="Proteomes" id="UP000593802">
    <property type="component" value="Chromosome"/>
</dbReference>
<evidence type="ECO:0000256" key="2">
    <source>
        <dbReference type="ARBA" id="ARBA00022840"/>
    </source>
</evidence>
<dbReference type="AlphaFoldDB" id="A0A7I8D8L9"/>
<dbReference type="InterPro" id="IPR042099">
    <property type="entry name" value="ANL_N_sf"/>
</dbReference>
<sequence length="268" mass="29337">MLVYGIQPGEKVAILSTNWPQWAISDFALSYLPLSHIFERTVGQFATLASGAAIAYAESIEQIQQNLKEVRLTVLCTVPRQLEKVYSAVNQKVSRMPKCMQNSRLLQRSIQKKIRSGLSGRIRLVVSGGAGLAEEIAEFFNKSGVPVYEGYGMTESAPVICANPLGEARPGTVGRPIPGVEVKLAEDGELLVKGPNVTQGYYRAPEATAELFTPDGWLQTEDIAAIHDGYVSIVIGKRIFSYWQPVKILPHGPSKTKLHSAPISQKRC</sequence>
<name>A0A7I8D8L9_9BACL</name>
<dbReference type="PANTHER" id="PTHR43272">
    <property type="entry name" value="LONG-CHAIN-FATTY-ACID--COA LIGASE"/>
    <property type="match status" value="1"/>
</dbReference>
<accession>A0A7I8D8L9</accession>
<protein>
    <recommendedName>
        <fullName evidence="3">AMP-dependent synthetase/ligase domain-containing protein</fullName>
    </recommendedName>
</protein>
<dbReference type="GO" id="GO:0005524">
    <property type="term" value="F:ATP binding"/>
    <property type="evidence" value="ECO:0007669"/>
    <property type="project" value="UniProtKB-KW"/>
</dbReference>
<proteinExistence type="predicted"/>
<evidence type="ECO:0000256" key="1">
    <source>
        <dbReference type="ARBA" id="ARBA00022741"/>
    </source>
</evidence>
<dbReference type="GO" id="GO:0004467">
    <property type="term" value="F:long-chain fatty acid-CoA ligase activity"/>
    <property type="evidence" value="ECO:0007669"/>
    <property type="project" value="TreeGrafter"/>
</dbReference>
<reference evidence="4 5" key="1">
    <citation type="submission" date="2020-08" db="EMBL/GenBank/DDBJ databases">
        <title>Complete Genome Sequence of Effusibacillus dendaii Strain skT53, Isolated from Farmland soil.</title>
        <authorList>
            <person name="Konishi T."/>
            <person name="Kawasaki H."/>
        </authorList>
    </citation>
    <scope>NUCLEOTIDE SEQUENCE [LARGE SCALE GENOMIC DNA]</scope>
    <source>
        <strain evidence="5">skT53</strain>
    </source>
</reference>
<dbReference type="Gene3D" id="3.40.50.12780">
    <property type="entry name" value="N-terminal domain of ligase-like"/>
    <property type="match status" value="1"/>
</dbReference>
<dbReference type="Pfam" id="PF00501">
    <property type="entry name" value="AMP-binding"/>
    <property type="match status" value="1"/>
</dbReference>
<feature type="domain" description="AMP-dependent synthetase/ligase" evidence="3">
    <location>
        <begin position="28"/>
        <end position="202"/>
    </location>
</feature>
<evidence type="ECO:0000259" key="3">
    <source>
        <dbReference type="Pfam" id="PF00501"/>
    </source>
</evidence>
<dbReference type="RefSeq" id="WP_200760355.1">
    <property type="nucleotide sequence ID" value="NZ_AP023366.1"/>
</dbReference>
<keyword evidence="2" id="KW-0067">ATP-binding</keyword>
<dbReference type="SUPFAM" id="SSF56801">
    <property type="entry name" value="Acetyl-CoA synthetase-like"/>
    <property type="match status" value="1"/>
</dbReference>